<name>A0A2A5CDF7_9GAMM</name>
<evidence type="ECO:0000313" key="2">
    <source>
        <dbReference type="EMBL" id="PCJ41500.1"/>
    </source>
</evidence>
<feature type="signal peptide" evidence="1">
    <location>
        <begin position="1"/>
        <end position="17"/>
    </location>
</feature>
<keyword evidence="1" id="KW-0732">Signal</keyword>
<dbReference type="EMBL" id="NVWI01000005">
    <property type="protein sequence ID" value="PCJ41500.1"/>
    <property type="molecule type" value="Genomic_DNA"/>
</dbReference>
<dbReference type="Proteomes" id="UP000228987">
    <property type="component" value="Unassembled WGS sequence"/>
</dbReference>
<gene>
    <name evidence="2" type="ORF">COA71_08045</name>
</gene>
<feature type="chain" id="PRO_5013218315" evidence="1">
    <location>
        <begin position="18"/>
        <end position="135"/>
    </location>
</feature>
<proteinExistence type="predicted"/>
<evidence type="ECO:0000313" key="3">
    <source>
        <dbReference type="Proteomes" id="UP000228987"/>
    </source>
</evidence>
<accession>A0A2A5CDF7</accession>
<reference evidence="3" key="1">
    <citation type="submission" date="2017-08" db="EMBL/GenBank/DDBJ databases">
        <title>A dynamic microbial community with high functional redundancy inhabits the cold, oxic subseafloor aquifer.</title>
        <authorList>
            <person name="Tully B.J."/>
            <person name="Wheat C.G."/>
            <person name="Glazer B.T."/>
            <person name="Huber J.A."/>
        </authorList>
    </citation>
    <scope>NUCLEOTIDE SEQUENCE [LARGE SCALE GENOMIC DNA]</scope>
</reference>
<organism evidence="2 3">
    <name type="scientific">SAR86 cluster bacterium</name>
    <dbReference type="NCBI Taxonomy" id="2030880"/>
    <lineage>
        <taxon>Bacteria</taxon>
        <taxon>Pseudomonadati</taxon>
        <taxon>Pseudomonadota</taxon>
        <taxon>Gammaproteobacteria</taxon>
        <taxon>SAR86 cluster</taxon>
    </lineage>
</organism>
<evidence type="ECO:0000256" key="1">
    <source>
        <dbReference type="SAM" id="SignalP"/>
    </source>
</evidence>
<protein>
    <submittedName>
        <fullName evidence="2">Uncharacterized protein</fullName>
    </submittedName>
</protein>
<sequence length="135" mass="15354">MKLVLSAFLLTPLICLSAEPDFIPDIPLPAPALPDFLACKKTQYIQIDHLTLEEEEETLYRNETLYKFDRGLLFIANSIGEEYRFFSQVSKPEGSFLTFQAGDKNITFHSRAFGYATMTEFNPSSDIRISLLDCT</sequence>
<dbReference type="AlphaFoldDB" id="A0A2A5CDF7"/>
<comment type="caution">
    <text evidence="2">The sequence shown here is derived from an EMBL/GenBank/DDBJ whole genome shotgun (WGS) entry which is preliminary data.</text>
</comment>